<dbReference type="AlphaFoldDB" id="A0A810KX26"/>
<dbReference type="InterPro" id="IPR015797">
    <property type="entry name" value="NUDIX_hydrolase-like_dom_sf"/>
</dbReference>
<keyword evidence="8" id="KW-1185">Reference proteome</keyword>
<dbReference type="EMBL" id="AP023354">
    <property type="protein sequence ID" value="BCJ26886.1"/>
    <property type="molecule type" value="Genomic_DNA"/>
</dbReference>
<evidence type="ECO:0000256" key="4">
    <source>
        <dbReference type="ARBA" id="ARBA00022842"/>
    </source>
</evidence>
<evidence type="ECO:0000313" key="7">
    <source>
        <dbReference type="EMBL" id="BCJ26886.1"/>
    </source>
</evidence>
<reference evidence="7" key="1">
    <citation type="submission" date="2020-08" db="EMBL/GenBank/DDBJ databases">
        <title>Whole genome shotgun sequence of Actinocatenispora sera NBRC 101916.</title>
        <authorList>
            <person name="Komaki H."/>
            <person name="Tamura T."/>
        </authorList>
    </citation>
    <scope>NUCLEOTIDE SEQUENCE</scope>
    <source>
        <strain evidence="7">NBRC 101916</strain>
    </source>
</reference>
<protein>
    <submittedName>
        <fullName evidence="7">NUDIX hydrolase</fullName>
    </submittedName>
</protein>
<dbReference type="RefSeq" id="WP_030449249.1">
    <property type="nucleotide sequence ID" value="NZ_AP023354.1"/>
</dbReference>
<dbReference type="PANTHER" id="PTHR43046:SF12">
    <property type="entry name" value="GDP-MANNOSE MANNOSYL HYDROLASE"/>
    <property type="match status" value="1"/>
</dbReference>
<evidence type="ECO:0000256" key="3">
    <source>
        <dbReference type="ARBA" id="ARBA00022801"/>
    </source>
</evidence>
<proteinExistence type="inferred from homology"/>
<dbReference type="PRINTS" id="PR00502">
    <property type="entry name" value="NUDIXFAMILY"/>
</dbReference>
<organism evidence="7 8">
    <name type="scientific">Actinocatenispora sera</name>
    <dbReference type="NCBI Taxonomy" id="390989"/>
    <lineage>
        <taxon>Bacteria</taxon>
        <taxon>Bacillati</taxon>
        <taxon>Actinomycetota</taxon>
        <taxon>Actinomycetes</taxon>
        <taxon>Micromonosporales</taxon>
        <taxon>Micromonosporaceae</taxon>
        <taxon>Actinocatenispora</taxon>
    </lineage>
</organism>
<dbReference type="InterPro" id="IPR020084">
    <property type="entry name" value="NUDIX_hydrolase_CS"/>
</dbReference>
<evidence type="ECO:0000256" key="5">
    <source>
        <dbReference type="RuleBase" id="RU003476"/>
    </source>
</evidence>
<dbReference type="Proteomes" id="UP000680750">
    <property type="component" value="Chromosome"/>
</dbReference>
<gene>
    <name evidence="7" type="ORF">Asera_09940</name>
</gene>
<keyword evidence="3 5" id="KW-0378">Hydrolase</keyword>
<dbReference type="InterPro" id="IPR020476">
    <property type="entry name" value="Nudix_hydrolase"/>
</dbReference>
<evidence type="ECO:0000313" key="8">
    <source>
        <dbReference type="Proteomes" id="UP000680750"/>
    </source>
</evidence>
<dbReference type="KEGG" id="aser:Asera_09940"/>
<evidence type="ECO:0000256" key="2">
    <source>
        <dbReference type="ARBA" id="ARBA00005582"/>
    </source>
</evidence>
<dbReference type="SUPFAM" id="SSF55811">
    <property type="entry name" value="Nudix"/>
    <property type="match status" value="1"/>
</dbReference>
<dbReference type="InterPro" id="IPR000086">
    <property type="entry name" value="NUDIX_hydrolase_dom"/>
</dbReference>
<comment type="cofactor">
    <cofactor evidence="1">
        <name>Mg(2+)</name>
        <dbReference type="ChEBI" id="CHEBI:18420"/>
    </cofactor>
</comment>
<accession>A0A810KX26</accession>
<dbReference type="Pfam" id="PF00293">
    <property type="entry name" value="NUDIX"/>
    <property type="match status" value="1"/>
</dbReference>
<dbReference type="PROSITE" id="PS00893">
    <property type="entry name" value="NUDIX_BOX"/>
    <property type="match status" value="1"/>
</dbReference>
<feature type="domain" description="Nudix hydrolase" evidence="6">
    <location>
        <begin position="10"/>
        <end position="139"/>
    </location>
</feature>
<dbReference type="PROSITE" id="PS51462">
    <property type="entry name" value="NUDIX"/>
    <property type="match status" value="1"/>
</dbReference>
<evidence type="ECO:0000259" key="6">
    <source>
        <dbReference type="PROSITE" id="PS51462"/>
    </source>
</evidence>
<comment type="similarity">
    <text evidence="2 5">Belongs to the Nudix hydrolase family.</text>
</comment>
<dbReference type="GO" id="GO:0016787">
    <property type="term" value="F:hydrolase activity"/>
    <property type="evidence" value="ECO:0007669"/>
    <property type="project" value="UniProtKB-KW"/>
</dbReference>
<dbReference type="CDD" id="cd18876">
    <property type="entry name" value="NUDIX_Hydrolase"/>
    <property type="match status" value="1"/>
</dbReference>
<keyword evidence="4" id="KW-0460">Magnesium</keyword>
<name>A0A810KX26_9ACTN</name>
<dbReference type="Gene3D" id="3.90.79.10">
    <property type="entry name" value="Nucleoside Triphosphate Pyrophosphohydrolase"/>
    <property type="match status" value="1"/>
</dbReference>
<dbReference type="PANTHER" id="PTHR43046">
    <property type="entry name" value="GDP-MANNOSE MANNOSYL HYDROLASE"/>
    <property type="match status" value="1"/>
</dbReference>
<sequence length="156" mass="17351">MTTPGPHNPTRAAAAAGALFTDAEGRIMMVRATYKDYWDIPGGYVEPGETPYEACVREVEEELGIRPTIGRLLVADWAPSDRDGDKILFIFNGGHLTNEQHATIKFQDAEIAEYRYVHLDQNRELTLPRLVLRLAAAQQAVTSGDTNYLENGHPLQ</sequence>
<evidence type="ECO:0000256" key="1">
    <source>
        <dbReference type="ARBA" id="ARBA00001946"/>
    </source>
</evidence>